<feature type="compositionally biased region" description="Basic and acidic residues" evidence="1">
    <location>
        <begin position="1"/>
        <end position="15"/>
    </location>
</feature>
<evidence type="ECO:0000313" key="2">
    <source>
        <dbReference type="EMBL" id="CAA9532478.1"/>
    </source>
</evidence>
<name>A0A6J4TU28_9ACTN</name>
<feature type="region of interest" description="Disordered" evidence="1">
    <location>
        <begin position="1"/>
        <end position="25"/>
    </location>
</feature>
<gene>
    <name evidence="2" type="ORF">AVDCRST_MAG05-4556</name>
</gene>
<reference evidence="2" key="1">
    <citation type="submission" date="2020-02" db="EMBL/GenBank/DDBJ databases">
        <authorList>
            <person name="Meier V. D."/>
        </authorList>
    </citation>
    <scope>NUCLEOTIDE SEQUENCE</scope>
    <source>
        <strain evidence="2">AVDCRST_MAG05</strain>
    </source>
</reference>
<sequence>MSFELFDARGRDQRPTRPAGGPSVTVTDNRLLLVNRAATEAIAGPSRGVAAGWGKDARRLHFDLRDTRP</sequence>
<proteinExistence type="predicted"/>
<organism evidence="2">
    <name type="scientific">uncultured Rubrobacteraceae bacterium</name>
    <dbReference type="NCBI Taxonomy" id="349277"/>
    <lineage>
        <taxon>Bacteria</taxon>
        <taxon>Bacillati</taxon>
        <taxon>Actinomycetota</taxon>
        <taxon>Rubrobacteria</taxon>
        <taxon>Rubrobacterales</taxon>
        <taxon>Rubrobacteraceae</taxon>
        <taxon>environmental samples</taxon>
    </lineage>
</organism>
<protein>
    <submittedName>
        <fullName evidence="2">Uncharacterized protein</fullName>
    </submittedName>
</protein>
<accession>A0A6J4TU28</accession>
<dbReference type="EMBL" id="CADCVM010000493">
    <property type="protein sequence ID" value="CAA9532478.1"/>
    <property type="molecule type" value="Genomic_DNA"/>
</dbReference>
<dbReference type="AlphaFoldDB" id="A0A6J4TU28"/>
<evidence type="ECO:0000256" key="1">
    <source>
        <dbReference type="SAM" id="MobiDB-lite"/>
    </source>
</evidence>